<evidence type="ECO:0000313" key="2">
    <source>
        <dbReference type="EMBL" id="KAF4125299.1"/>
    </source>
</evidence>
<gene>
    <name evidence="2" type="ORF">GMORB2_4139</name>
</gene>
<dbReference type="Proteomes" id="UP000749293">
    <property type="component" value="Unassembled WGS sequence"/>
</dbReference>
<feature type="region of interest" description="Disordered" evidence="1">
    <location>
        <begin position="1"/>
        <end position="49"/>
    </location>
</feature>
<dbReference type="GO" id="GO:0070860">
    <property type="term" value="C:RNA polymerase I core factor complex"/>
    <property type="evidence" value="ECO:0007669"/>
    <property type="project" value="TreeGrafter"/>
</dbReference>
<name>A0A9P5D896_9HYPO</name>
<feature type="compositionally biased region" description="Basic and acidic residues" evidence="1">
    <location>
        <begin position="101"/>
        <end position="110"/>
    </location>
</feature>
<sequence length="418" mass="47008">MLHHNKRTQQEIKQSDMVSKRKRSSSAVGGDVPSSSLPSHLPTDSINPFSYSPGQLLQFSIAGLSETDKEPSLKIANFPHRGLGRDGKDLLEDEEDGNNDEAAKEEDGGRRQKGGRPVSRCERQVQTLIQSIYHFLDRGDVPKAARVYGLVLQLQPHGSPIDIRHYNLWALGAEIIMRGGETAPPVEGDEGGEATQVRQPTRWGRAANMNKLKAYFETLIQQYPWDHRRPQNLSAIDFWLAILSCEVYNIHAEHVIGLARAEEEALNWDDDSLPPREEEEEDEEEYDLQKRREARLDDLRDDARKKSLTAMRDIAARMDSLIKEQPFSKTRAFFGLRATVSMYVADLVVPVVPASPFALRQAQDTRQAQLDAARAYLDKVIKLGGELDRPTMAFLGAGDDENSFPEVPLYSSLPIREP</sequence>
<dbReference type="EMBL" id="JAANYQ010000003">
    <property type="protein sequence ID" value="KAF4125299.1"/>
    <property type="molecule type" value="Genomic_DNA"/>
</dbReference>
<organism evidence="2 3">
    <name type="scientific">Geosmithia morbida</name>
    <dbReference type="NCBI Taxonomy" id="1094350"/>
    <lineage>
        <taxon>Eukaryota</taxon>
        <taxon>Fungi</taxon>
        <taxon>Dikarya</taxon>
        <taxon>Ascomycota</taxon>
        <taxon>Pezizomycotina</taxon>
        <taxon>Sordariomycetes</taxon>
        <taxon>Hypocreomycetidae</taxon>
        <taxon>Hypocreales</taxon>
        <taxon>Bionectriaceae</taxon>
        <taxon>Geosmithia</taxon>
    </lineage>
</organism>
<dbReference type="PANTHER" id="PTHR28244">
    <property type="entry name" value="RNA POLYMERASE I-SPECIFIC TRANSCRIPTION INITIATION FACTOR RRN11"/>
    <property type="match status" value="1"/>
</dbReference>
<protein>
    <submittedName>
        <fullName evidence="2">RNA polymerase I specific initiation factor</fullName>
    </submittedName>
</protein>
<dbReference type="GeneID" id="55970367"/>
<reference evidence="2" key="1">
    <citation type="submission" date="2020-03" db="EMBL/GenBank/DDBJ databases">
        <title>Site-based positive gene gene selection in Geosmithia morbida across the United States reveals a broad range of putative effectors and factors for local host and environmental adapation.</title>
        <authorList>
            <person name="Onufrak A."/>
            <person name="Murdoch R.W."/>
            <person name="Gazis R."/>
            <person name="Huff M."/>
            <person name="Staton M."/>
            <person name="Klingeman W."/>
            <person name="Hadziabdic D."/>
        </authorList>
    </citation>
    <scope>NUCLEOTIDE SEQUENCE</scope>
    <source>
        <strain evidence="2">1262</strain>
    </source>
</reference>
<dbReference type="GO" id="GO:0042790">
    <property type="term" value="P:nucleolar large rRNA transcription by RNA polymerase I"/>
    <property type="evidence" value="ECO:0007669"/>
    <property type="project" value="TreeGrafter"/>
</dbReference>
<dbReference type="PANTHER" id="PTHR28244:SF1">
    <property type="entry name" value="RNA POLYMERASE I-SPECIFIC TRANSCRIPTION INITIATION FACTOR RRN11"/>
    <property type="match status" value="1"/>
</dbReference>
<proteinExistence type="predicted"/>
<comment type="caution">
    <text evidence="2">The sequence shown here is derived from an EMBL/GenBank/DDBJ whole genome shotgun (WGS) entry which is preliminary data.</text>
</comment>
<dbReference type="InterPro" id="IPR053029">
    <property type="entry name" value="RNA_pol_I-specific_init_factor"/>
</dbReference>
<keyword evidence="2" id="KW-0396">Initiation factor</keyword>
<keyword evidence="3" id="KW-1185">Reference proteome</keyword>
<keyword evidence="2" id="KW-0648">Protein biosynthesis</keyword>
<dbReference type="GO" id="GO:0001164">
    <property type="term" value="F:RNA polymerase I core promoter sequence-specific DNA binding"/>
    <property type="evidence" value="ECO:0007669"/>
    <property type="project" value="TreeGrafter"/>
</dbReference>
<dbReference type="AlphaFoldDB" id="A0A9P5D896"/>
<feature type="region of interest" description="Disordered" evidence="1">
    <location>
        <begin position="76"/>
        <end position="119"/>
    </location>
</feature>
<accession>A0A9P5D896</accession>
<dbReference type="RefSeq" id="XP_035323951.1">
    <property type="nucleotide sequence ID" value="XM_035466114.1"/>
</dbReference>
<evidence type="ECO:0000256" key="1">
    <source>
        <dbReference type="SAM" id="MobiDB-lite"/>
    </source>
</evidence>
<feature type="compositionally biased region" description="Acidic residues" evidence="1">
    <location>
        <begin position="268"/>
        <end position="286"/>
    </location>
</feature>
<dbReference type="GO" id="GO:0003743">
    <property type="term" value="F:translation initiation factor activity"/>
    <property type="evidence" value="ECO:0007669"/>
    <property type="project" value="UniProtKB-KW"/>
</dbReference>
<feature type="region of interest" description="Disordered" evidence="1">
    <location>
        <begin position="268"/>
        <end position="288"/>
    </location>
</feature>
<feature type="compositionally biased region" description="Polar residues" evidence="1">
    <location>
        <begin position="33"/>
        <end position="49"/>
    </location>
</feature>
<evidence type="ECO:0000313" key="3">
    <source>
        <dbReference type="Proteomes" id="UP000749293"/>
    </source>
</evidence>
<dbReference type="OrthoDB" id="2159786at2759"/>
<dbReference type="GO" id="GO:0017025">
    <property type="term" value="F:TBP-class protein binding"/>
    <property type="evidence" value="ECO:0007669"/>
    <property type="project" value="TreeGrafter"/>
</dbReference>